<gene>
    <name evidence="5" type="ORF">SAMN00808754_0275</name>
</gene>
<name>A0A1W1VBG3_9FIRM</name>
<evidence type="ECO:0000256" key="1">
    <source>
        <dbReference type="ARBA" id="ARBA00010986"/>
    </source>
</evidence>
<dbReference type="PANTHER" id="PTHR30536">
    <property type="entry name" value="ALTRONATE/GALACTARATE DEHYDRATASE"/>
    <property type="match status" value="1"/>
</dbReference>
<dbReference type="Pfam" id="PF20629">
    <property type="entry name" value="GD_AH_C"/>
    <property type="match status" value="1"/>
</dbReference>
<protein>
    <submittedName>
        <fullName evidence="5">(2R)-sulfolactate sulfo-lyase subunit beta</fullName>
    </submittedName>
</protein>
<dbReference type="EMBL" id="LT838272">
    <property type="protein sequence ID" value="SMB90314.1"/>
    <property type="molecule type" value="Genomic_DNA"/>
</dbReference>
<accession>A0A1W1VBG3</accession>
<dbReference type="InterPro" id="IPR007392">
    <property type="entry name" value="GD_AH_second"/>
</dbReference>
<dbReference type="RefSeq" id="WP_084663309.1">
    <property type="nucleotide sequence ID" value="NZ_LT838272.1"/>
</dbReference>
<keyword evidence="6" id="KW-1185">Reference proteome</keyword>
<dbReference type="PANTHER" id="PTHR30536:SF5">
    <property type="entry name" value="ALTRONATE DEHYDRATASE"/>
    <property type="match status" value="1"/>
</dbReference>
<dbReference type="Proteomes" id="UP000192569">
    <property type="component" value="Chromosome I"/>
</dbReference>
<feature type="domain" description="D-galactarate/Altronate dehydratase second" evidence="3">
    <location>
        <begin position="8"/>
        <end position="132"/>
    </location>
</feature>
<evidence type="ECO:0000313" key="5">
    <source>
        <dbReference type="EMBL" id="SMB90314.1"/>
    </source>
</evidence>
<evidence type="ECO:0000259" key="3">
    <source>
        <dbReference type="Pfam" id="PF04295"/>
    </source>
</evidence>
<dbReference type="Pfam" id="PF04295">
    <property type="entry name" value="GD_AH_second"/>
    <property type="match status" value="1"/>
</dbReference>
<organism evidence="5 6">
    <name type="scientific">Thermanaeromonas toyohensis ToBE</name>
    <dbReference type="NCBI Taxonomy" id="698762"/>
    <lineage>
        <taxon>Bacteria</taxon>
        <taxon>Bacillati</taxon>
        <taxon>Bacillota</taxon>
        <taxon>Clostridia</taxon>
        <taxon>Neomoorellales</taxon>
        <taxon>Neomoorellaceae</taxon>
        <taxon>Thermanaeromonas</taxon>
    </lineage>
</organism>
<keyword evidence="2 5" id="KW-0456">Lyase</keyword>
<reference evidence="5 6" key="1">
    <citation type="submission" date="2017-04" db="EMBL/GenBank/DDBJ databases">
        <authorList>
            <person name="Afonso C.L."/>
            <person name="Miller P.J."/>
            <person name="Scott M.A."/>
            <person name="Spackman E."/>
            <person name="Goraichik I."/>
            <person name="Dimitrov K.M."/>
            <person name="Suarez D.L."/>
            <person name="Swayne D.E."/>
        </authorList>
    </citation>
    <scope>NUCLEOTIDE SEQUENCE [LARGE SCALE GENOMIC DNA]</scope>
    <source>
        <strain evidence="5 6">ToBE</strain>
    </source>
</reference>
<evidence type="ECO:0000259" key="4">
    <source>
        <dbReference type="Pfam" id="PF20629"/>
    </source>
</evidence>
<evidence type="ECO:0000313" key="6">
    <source>
        <dbReference type="Proteomes" id="UP000192569"/>
    </source>
</evidence>
<proteinExistence type="inferred from homology"/>
<dbReference type="GO" id="GO:0016829">
    <property type="term" value="F:lyase activity"/>
    <property type="evidence" value="ECO:0007669"/>
    <property type="project" value="UniProtKB-KW"/>
</dbReference>
<evidence type="ECO:0000256" key="2">
    <source>
        <dbReference type="ARBA" id="ARBA00023239"/>
    </source>
</evidence>
<feature type="domain" description="D-galactarate/Altronate dehydratase C-terminal" evidence="4">
    <location>
        <begin position="142"/>
        <end position="383"/>
    </location>
</feature>
<dbReference type="GO" id="GO:0019698">
    <property type="term" value="P:D-galacturonate catabolic process"/>
    <property type="evidence" value="ECO:0007669"/>
    <property type="project" value="TreeGrafter"/>
</dbReference>
<dbReference type="OrthoDB" id="9804574at2"/>
<dbReference type="InterPro" id="IPR052172">
    <property type="entry name" value="UxaA_altronate/galactarate_dh"/>
</dbReference>
<comment type="similarity">
    <text evidence="1">Belongs to the UxaA family.</text>
</comment>
<dbReference type="InterPro" id="IPR048332">
    <property type="entry name" value="GD_AH_C"/>
</dbReference>
<sequence length="386" mass="41727">MPETKFLGYRRENGRVGIRNHVVILPLDDLSNAAAEGVAKIVEGTIALPHPYGRLQFGEDLELFFRTLIGTGSNPNVAACIVIGIEPKWTNRVVEGIAATQKPVTGFAIERYGDLKVIEMAARKAVEYVQYATELKKEECDVSELVVSIKCGESDTTSGLASNPALGNAVDRLVDMGATVLFGETSELTGGEHLVAERCATPEIREQFMRSFTSYNEFIISQGVDLIGSQPTEGNIAGGLTTIEEKALGNIQKIGKRSLIQGVLQPAEAPQGKGLWYMETSSAAAEAITLFAAGGSVLHFFTTGQGNIVGHPIIPVIKISANPITVSTMSEHIDVDLSGILRREMNLEEAGSKILEEFFRTLNGRFTKAEALGHKEFVLTKLYRSA</sequence>
<dbReference type="STRING" id="698762.SAMN00808754_0275"/>
<dbReference type="AlphaFoldDB" id="A0A1W1VBG3"/>